<comment type="caution">
    <text evidence="7">The sequence shown here is derived from an EMBL/GenBank/DDBJ whole genome shotgun (WGS) entry which is preliminary data.</text>
</comment>
<dbReference type="PANTHER" id="PTHR43075:SF1">
    <property type="entry name" value="FORMATE LYASE ACTIVATING ENZYME, PUTATIVE (AFU_ORTHOLOGUE AFUA_2G15630)-RELATED"/>
    <property type="match status" value="1"/>
</dbReference>
<dbReference type="Gene3D" id="3.20.20.70">
    <property type="entry name" value="Aldolase class I"/>
    <property type="match status" value="1"/>
</dbReference>
<dbReference type="SUPFAM" id="SSF102114">
    <property type="entry name" value="Radical SAM enzymes"/>
    <property type="match status" value="1"/>
</dbReference>
<dbReference type="GO" id="GO:0046872">
    <property type="term" value="F:metal ion binding"/>
    <property type="evidence" value="ECO:0007669"/>
    <property type="project" value="UniProtKB-KW"/>
</dbReference>
<feature type="binding site" evidence="5">
    <location>
        <position position="67"/>
    </location>
    <ligand>
        <name>[4Fe-4S] cluster</name>
        <dbReference type="ChEBI" id="CHEBI:49883"/>
        <note>4Fe-4S-S-AdoMet</note>
    </ligand>
</feature>
<evidence type="ECO:0000259" key="6">
    <source>
        <dbReference type="Pfam" id="PF04055"/>
    </source>
</evidence>
<organism evidence="7 8">
    <name type="scientific">Candidatus Faeciplasma avium</name>
    <dbReference type="NCBI Taxonomy" id="2840798"/>
    <lineage>
        <taxon>Bacteria</taxon>
        <taxon>Bacillati</taxon>
        <taxon>Bacillota</taxon>
        <taxon>Clostridia</taxon>
        <taxon>Eubacteriales</taxon>
        <taxon>Oscillospiraceae</taxon>
        <taxon>Oscillospiraceae incertae sedis</taxon>
        <taxon>Candidatus Faeciplasma</taxon>
    </lineage>
</organism>
<dbReference type="InterPro" id="IPR007197">
    <property type="entry name" value="rSAM"/>
</dbReference>
<feature type="binding site" evidence="5">
    <location>
        <position position="63"/>
    </location>
    <ligand>
        <name>[4Fe-4S] cluster</name>
        <dbReference type="ChEBI" id="CHEBI:49883"/>
        <note>4Fe-4S-S-AdoMet</note>
    </ligand>
</feature>
<evidence type="ECO:0000256" key="1">
    <source>
        <dbReference type="ARBA" id="ARBA00022691"/>
    </source>
</evidence>
<dbReference type="GO" id="GO:0051536">
    <property type="term" value="F:iron-sulfur cluster binding"/>
    <property type="evidence" value="ECO:0007669"/>
    <property type="project" value="UniProtKB-KW"/>
</dbReference>
<name>A0A9D1NSH4_9FIRM</name>
<dbReference type="InterPro" id="IPR058240">
    <property type="entry name" value="rSAM_sf"/>
</dbReference>
<evidence type="ECO:0000256" key="3">
    <source>
        <dbReference type="ARBA" id="ARBA00023004"/>
    </source>
</evidence>
<dbReference type="SFLD" id="SFLDG01099">
    <property type="entry name" value="Uncharacterised_Radical_SAM_Su"/>
    <property type="match status" value="1"/>
</dbReference>
<evidence type="ECO:0000313" key="7">
    <source>
        <dbReference type="EMBL" id="HIV11436.1"/>
    </source>
</evidence>
<dbReference type="InterPro" id="IPR040085">
    <property type="entry name" value="MJ0674-like"/>
</dbReference>
<sequence length="304" mass="34543">MTVSPIYRKCRLCPRACEADRLTGTGFCRQGAYPRISGFGLHRWEEPCISGKNGSGTVFFTGCTLACCYCQNYKISQQNLGYSLTPKELSRVFNHLQDIGAHNINLVSPTQFVPSVTEALELSGSYLKIPIVYNCGGYESLDTIKMLEDYVDIWLPDLKYFDDEKALRYSSCHNYFSTAVRAVERMQAVAGSPVYDSDGMMKSGVIIRHLVLPGMRKDSLSIFEALKERIPPKSVVVSIMSQYLPLHRAKSFKELSRRVFTYEYRYVLDGILKLGFEGYSQDRESSCEDYIPEFTDSKPDFDRL</sequence>
<feature type="domain" description="Radical SAM core" evidence="6">
    <location>
        <begin position="58"/>
        <end position="189"/>
    </location>
</feature>
<dbReference type="SFLD" id="SFLDS00029">
    <property type="entry name" value="Radical_SAM"/>
    <property type="match status" value="1"/>
</dbReference>
<evidence type="ECO:0000256" key="5">
    <source>
        <dbReference type="PIRSR" id="PIRSR004869-50"/>
    </source>
</evidence>
<dbReference type="EMBL" id="DVOL01000102">
    <property type="protein sequence ID" value="HIV11436.1"/>
    <property type="molecule type" value="Genomic_DNA"/>
</dbReference>
<keyword evidence="4 5" id="KW-0411">Iron-sulfur</keyword>
<gene>
    <name evidence="7" type="ORF">IAD28_07075</name>
</gene>
<keyword evidence="3 5" id="KW-0408">Iron</keyword>
<keyword evidence="2 5" id="KW-0479">Metal-binding</keyword>
<dbReference type="InterPro" id="IPR016431">
    <property type="entry name" value="Pyrv-formate_lyase-activ_prd"/>
</dbReference>
<dbReference type="GO" id="GO:0003824">
    <property type="term" value="F:catalytic activity"/>
    <property type="evidence" value="ECO:0007669"/>
    <property type="project" value="InterPro"/>
</dbReference>
<evidence type="ECO:0000256" key="2">
    <source>
        <dbReference type="ARBA" id="ARBA00022723"/>
    </source>
</evidence>
<dbReference type="AlphaFoldDB" id="A0A9D1NSH4"/>
<comment type="cofactor">
    <cofactor evidence="5">
        <name>[4Fe-4S] cluster</name>
        <dbReference type="ChEBI" id="CHEBI:49883"/>
    </cofactor>
    <text evidence="5">Binds 1 [4Fe-4S] cluster. The cluster is coordinated with 3 cysteines and an exchangeable S-adenosyl-L-methionine.</text>
</comment>
<protein>
    <submittedName>
        <fullName evidence="7">Radical SAM protein</fullName>
    </submittedName>
</protein>
<proteinExistence type="predicted"/>
<dbReference type="InterPro" id="IPR013785">
    <property type="entry name" value="Aldolase_TIM"/>
</dbReference>
<dbReference type="Proteomes" id="UP000823960">
    <property type="component" value="Unassembled WGS sequence"/>
</dbReference>
<evidence type="ECO:0000256" key="4">
    <source>
        <dbReference type="ARBA" id="ARBA00023014"/>
    </source>
</evidence>
<dbReference type="Pfam" id="PF04055">
    <property type="entry name" value="Radical_SAM"/>
    <property type="match status" value="1"/>
</dbReference>
<reference evidence="7" key="1">
    <citation type="submission" date="2020-10" db="EMBL/GenBank/DDBJ databases">
        <authorList>
            <person name="Gilroy R."/>
        </authorList>
    </citation>
    <scope>NUCLEOTIDE SEQUENCE</scope>
    <source>
        <strain evidence="7">1370</strain>
    </source>
</reference>
<keyword evidence="1 5" id="KW-0949">S-adenosyl-L-methionine</keyword>
<evidence type="ECO:0000313" key="8">
    <source>
        <dbReference type="Proteomes" id="UP000823960"/>
    </source>
</evidence>
<reference evidence="7" key="2">
    <citation type="journal article" date="2021" name="PeerJ">
        <title>Extensive microbial diversity within the chicken gut microbiome revealed by metagenomics and culture.</title>
        <authorList>
            <person name="Gilroy R."/>
            <person name="Ravi A."/>
            <person name="Getino M."/>
            <person name="Pursley I."/>
            <person name="Horton D.L."/>
            <person name="Alikhan N.F."/>
            <person name="Baker D."/>
            <person name="Gharbi K."/>
            <person name="Hall N."/>
            <person name="Watson M."/>
            <person name="Adriaenssens E.M."/>
            <person name="Foster-Nyarko E."/>
            <person name="Jarju S."/>
            <person name="Secka A."/>
            <person name="Antonio M."/>
            <person name="Oren A."/>
            <person name="Chaudhuri R.R."/>
            <person name="La Ragione R."/>
            <person name="Hildebrand F."/>
            <person name="Pallen M.J."/>
        </authorList>
    </citation>
    <scope>NUCLEOTIDE SEQUENCE</scope>
    <source>
        <strain evidence="7">1370</strain>
    </source>
</reference>
<dbReference type="PANTHER" id="PTHR43075">
    <property type="entry name" value="FORMATE LYASE ACTIVATING ENZYME, PUTATIVE (AFU_ORTHOLOGUE AFUA_2G15630)-RELATED"/>
    <property type="match status" value="1"/>
</dbReference>
<accession>A0A9D1NSH4</accession>
<feature type="binding site" evidence="5">
    <location>
        <position position="70"/>
    </location>
    <ligand>
        <name>[4Fe-4S] cluster</name>
        <dbReference type="ChEBI" id="CHEBI:49883"/>
        <note>4Fe-4S-S-AdoMet</note>
    </ligand>
</feature>
<dbReference type="PIRSF" id="PIRSF004869">
    <property type="entry name" value="PflX_prd"/>
    <property type="match status" value="1"/>
</dbReference>